<dbReference type="SMART" id="SM00267">
    <property type="entry name" value="GGDEF"/>
    <property type="match status" value="1"/>
</dbReference>
<name>A0A426QKW6_9GAMM</name>
<evidence type="ECO:0000259" key="6">
    <source>
        <dbReference type="PROSITE" id="PS50887"/>
    </source>
</evidence>
<dbReference type="Gene3D" id="3.30.70.270">
    <property type="match status" value="1"/>
</dbReference>
<sequence>MILLAALVLLACPAAAWSSVSAEHAVDIGNLTTMRLRAPATFWVSGRAHEVSELPLERFRPLTEKQVNRGITKDDHWIRVRLSNTDRNQPKRWVLHHETSYLDEMSVYYADNGGAMKQLVLSDRKPFSERPLDYRTLAFSHATPADGYTDVFLRLRYVKADAMTLNVYLSRADLFYNQTRQEYLVYGGYYGLMTSLFIIAVIFSLIMRQSVYLYYAAFLASSMLMWALLNGLAFQYLWPDSVFWHNEGFHIVYLAVAITALQFSRLFLHTVRCCPRIDRLIRAAQWIMVGGILLRFAGFYAPVLYLSFASLALLVLLPLLGLVAYRHGMRYARWYALAWVFYGLGLLVSVFSAGSTLFDWGMAPLAYAQGCSVLEAAFLLVALGERLIGWDRDRLQALELASQDPLTGLGNRRAFKEAFDRMQEIARTNALPVFLILIDLDNFKEINDRHGHDAGDRILTRLGGMLVRLSRPQDVCIRYGGEEFAILLQAPGAEQAYQMAERIRREFAANPTDYEGSRIQHTLTAGIAMAAANGHRLKPDELVRQADAALYRAKNAGRNRTCLHE</sequence>
<dbReference type="Pfam" id="PF07695">
    <property type="entry name" value="7TMR-DISM_7TM"/>
    <property type="match status" value="1"/>
</dbReference>
<dbReference type="InterPro" id="IPR050469">
    <property type="entry name" value="Diguanylate_Cyclase"/>
</dbReference>
<dbReference type="InterPro" id="IPR011623">
    <property type="entry name" value="7TMR_DISM_rcpt_extracell_dom1"/>
</dbReference>
<dbReference type="GO" id="GO:0052621">
    <property type="term" value="F:diguanylate cyclase activity"/>
    <property type="evidence" value="ECO:0007669"/>
    <property type="project" value="UniProtKB-EC"/>
</dbReference>
<dbReference type="PROSITE" id="PS50887">
    <property type="entry name" value="GGDEF"/>
    <property type="match status" value="1"/>
</dbReference>
<keyword evidence="4" id="KW-1133">Transmembrane helix</keyword>
<feature type="transmembrane region" description="Helical" evidence="4">
    <location>
        <begin position="280"/>
        <end position="297"/>
    </location>
</feature>
<feature type="transmembrane region" description="Helical" evidence="4">
    <location>
        <begin position="337"/>
        <end position="358"/>
    </location>
</feature>
<evidence type="ECO:0000256" key="1">
    <source>
        <dbReference type="ARBA" id="ARBA00001946"/>
    </source>
</evidence>
<feature type="transmembrane region" description="Helical" evidence="4">
    <location>
        <begin position="213"/>
        <end position="238"/>
    </location>
</feature>
<dbReference type="InterPro" id="IPR043128">
    <property type="entry name" value="Rev_trsase/Diguanyl_cyclase"/>
</dbReference>
<dbReference type="GO" id="GO:0005886">
    <property type="term" value="C:plasma membrane"/>
    <property type="evidence" value="ECO:0007669"/>
    <property type="project" value="TreeGrafter"/>
</dbReference>
<evidence type="ECO:0000256" key="5">
    <source>
        <dbReference type="SAM" id="SignalP"/>
    </source>
</evidence>
<dbReference type="InterPro" id="IPR029787">
    <property type="entry name" value="Nucleotide_cyclase"/>
</dbReference>
<keyword evidence="5" id="KW-0732">Signal</keyword>
<dbReference type="AlphaFoldDB" id="A0A426QKW6"/>
<accession>A0A426QKW6</accession>
<feature type="transmembrane region" description="Helical" evidence="4">
    <location>
        <begin position="364"/>
        <end position="384"/>
    </location>
</feature>
<dbReference type="Proteomes" id="UP000287798">
    <property type="component" value="Unassembled WGS sequence"/>
</dbReference>
<proteinExistence type="predicted"/>
<dbReference type="RefSeq" id="WP_125181680.1">
    <property type="nucleotide sequence ID" value="NZ_QZMU01000001.1"/>
</dbReference>
<dbReference type="GO" id="GO:0043709">
    <property type="term" value="P:cell adhesion involved in single-species biofilm formation"/>
    <property type="evidence" value="ECO:0007669"/>
    <property type="project" value="TreeGrafter"/>
</dbReference>
<feature type="transmembrane region" description="Helical" evidence="4">
    <location>
        <begin position="303"/>
        <end position="325"/>
    </location>
</feature>
<dbReference type="PANTHER" id="PTHR45138">
    <property type="entry name" value="REGULATORY COMPONENTS OF SENSORY TRANSDUCTION SYSTEM"/>
    <property type="match status" value="1"/>
</dbReference>
<dbReference type="Gene3D" id="2.60.40.2380">
    <property type="match status" value="1"/>
</dbReference>
<dbReference type="PANTHER" id="PTHR45138:SF9">
    <property type="entry name" value="DIGUANYLATE CYCLASE DGCM-RELATED"/>
    <property type="match status" value="1"/>
</dbReference>
<organism evidence="7 8">
    <name type="scientific">Thiohalobacter thiocyanaticus</name>
    <dbReference type="NCBI Taxonomy" id="585455"/>
    <lineage>
        <taxon>Bacteria</taxon>
        <taxon>Pseudomonadati</taxon>
        <taxon>Pseudomonadota</taxon>
        <taxon>Gammaproteobacteria</taxon>
        <taxon>Thiohalobacterales</taxon>
        <taxon>Thiohalobacteraceae</taxon>
        <taxon>Thiohalobacter</taxon>
    </lineage>
</organism>
<feature type="transmembrane region" description="Helical" evidence="4">
    <location>
        <begin position="250"/>
        <end position="268"/>
    </location>
</feature>
<protein>
    <recommendedName>
        <fullName evidence="2">diguanylate cyclase</fullName>
        <ecNumber evidence="2">2.7.7.65</ecNumber>
    </recommendedName>
</protein>
<dbReference type="CDD" id="cd01949">
    <property type="entry name" value="GGDEF"/>
    <property type="match status" value="1"/>
</dbReference>
<keyword evidence="4" id="KW-0472">Membrane</keyword>
<feature type="transmembrane region" description="Helical" evidence="4">
    <location>
        <begin position="183"/>
        <end position="206"/>
    </location>
</feature>
<reference evidence="7 8" key="1">
    <citation type="journal article" date="2010" name="Int. J. Syst. Evol. Microbiol.">
        <title>Thiohalobacter thiocyanaticus gen. nov., sp. nov., a moderately halophilic, sulfur-oxidizing gammaproteobacterium from hypersaline lakes, that utilizes thiocyanate.</title>
        <authorList>
            <person name="Sorokin D.Y."/>
            <person name="Kovaleva O.L."/>
            <person name="Tourova T.P."/>
            <person name="Muyzer G."/>
        </authorList>
    </citation>
    <scope>NUCLEOTIDE SEQUENCE [LARGE SCALE GENOMIC DNA]</scope>
    <source>
        <strain evidence="7 8">Hrh1</strain>
    </source>
</reference>
<evidence type="ECO:0000256" key="2">
    <source>
        <dbReference type="ARBA" id="ARBA00012528"/>
    </source>
</evidence>
<dbReference type="FunFam" id="3.30.70.270:FF:000001">
    <property type="entry name" value="Diguanylate cyclase domain protein"/>
    <property type="match status" value="1"/>
</dbReference>
<evidence type="ECO:0000256" key="3">
    <source>
        <dbReference type="ARBA" id="ARBA00034247"/>
    </source>
</evidence>
<dbReference type="InterPro" id="IPR000160">
    <property type="entry name" value="GGDEF_dom"/>
</dbReference>
<dbReference type="InterPro" id="IPR011622">
    <property type="entry name" value="7TMR_DISM_rcpt_extracell_dom2"/>
</dbReference>
<feature type="signal peptide" evidence="5">
    <location>
        <begin position="1"/>
        <end position="16"/>
    </location>
</feature>
<dbReference type="EC" id="2.7.7.65" evidence="2"/>
<keyword evidence="8" id="KW-1185">Reference proteome</keyword>
<comment type="cofactor">
    <cofactor evidence="1">
        <name>Mg(2+)</name>
        <dbReference type="ChEBI" id="CHEBI:18420"/>
    </cofactor>
</comment>
<evidence type="ECO:0000313" key="7">
    <source>
        <dbReference type="EMBL" id="RRQ22337.1"/>
    </source>
</evidence>
<dbReference type="SUPFAM" id="SSF55073">
    <property type="entry name" value="Nucleotide cyclase"/>
    <property type="match status" value="1"/>
</dbReference>
<dbReference type="Pfam" id="PF07696">
    <property type="entry name" value="7TMR-DISMED2"/>
    <property type="match status" value="1"/>
</dbReference>
<gene>
    <name evidence="7" type="ORF">D6C00_10505</name>
</gene>
<dbReference type="GO" id="GO:1902201">
    <property type="term" value="P:negative regulation of bacterial-type flagellum-dependent cell motility"/>
    <property type="evidence" value="ECO:0007669"/>
    <property type="project" value="TreeGrafter"/>
</dbReference>
<dbReference type="Pfam" id="PF00990">
    <property type="entry name" value="GGDEF"/>
    <property type="match status" value="1"/>
</dbReference>
<dbReference type="OrthoDB" id="5289013at2"/>
<comment type="caution">
    <text evidence="7">The sequence shown here is derived from an EMBL/GenBank/DDBJ whole genome shotgun (WGS) entry which is preliminary data.</text>
</comment>
<dbReference type="NCBIfam" id="TIGR00254">
    <property type="entry name" value="GGDEF"/>
    <property type="match status" value="1"/>
</dbReference>
<feature type="chain" id="PRO_5019415696" description="diguanylate cyclase" evidence="5">
    <location>
        <begin position="17"/>
        <end position="565"/>
    </location>
</feature>
<keyword evidence="4" id="KW-0812">Transmembrane</keyword>
<feature type="domain" description="GGDEF" evidence="6">
    <location>
        <begin position="431"/>
        <end position="565"/>
    </location>
</feature>
<evidence type="ECO:0000256" key="4">
    <source>
        <dbReference type="SAM" id="Phobius"/>
    </source>
</evidence>
<evidence type="ECO:0000313" key="8">
    <source>
        <dbReference type="Proteomes" id="UP000287798"/>
    </source>
</evidence>
<comment type="catalytic activity">
    <reaction evidence="3">
        <text>2 GTP = 3',3'-c-di-GMP + 2 diphosphate</text>
        <dbReference type="Rhea" id="RHEA:24898"/>
        <dbReference type="ChEBI" id="CHEBI:33019"/>
        <dbReference type="ChEBI" id="CHEBI:37565"/>
        <dbReference type="ChEBI" id="CHEBI:58805"/>
        <dbReference type="EC" id="2.7.7.65"/>
    </reaction>
</comment>
<dbReference type="EMBL" id="QZMU01000001">
    <property type="protein sequence ID" value="RRQ22337.1"/>
    <property type="molecule type" value="Genomic_DNA"/>
</dbReference>